<organism evidence="1">
    <name type="scientific">Anguilla anguilla</name>
    <name type="common">European freshwater eel</name>
    <name type="synonym">Muraena anguilla</name>
    <dbReference type="NCBI Taxonomy" id="7936"/>
    <lineage>
        <taxon>Eukaryota</taxon>
        <taxon>Metazoa</taxon>
        <taxon>Chordata</taxon>
        <taxon>Craniata</taxon>
        <taxon>Vertebrata</taxon>
        <taxon>Euteleostomi</taxon>
        <taxon>Actinopterygii</taxon>
        <taxon>Neopterygii</taxon>
        <taxon>Teleostei</taxon>
        <taxon>Anguilliformes</taxon>
        <taxon>Anguillidae</taxon>
        <taxon>Anguilla</taxon>
    </lineage>
</organism>
<name>A0A0E9QWK6_ANGAN</name>
<proteinExistence type="predicted"/>
<protein>
    <submittedName>
        <fullName evidence="1">Uncharacterized protein</fullName>
    </submittedName>
</protein>
<accession>A0A0E9QWK6</accession>
<reference evidence="1" key="1">
    <citation type="submission" date="2014-11" db="EMBL/GenBank/DDBJ databases">
        <authorList>
            <person name="Amaro Gonzalez C."/>
        </authorList>
    </citation>
    <scope>NUCLEOTIDE SEQUENCE</scope>
</reference>
<sequence>MIYLVVNLSLNMEARYGMIQTNMCSDNC</sequence>
<reference evidence="1" key="2">
    <citation type="journal article" date="2015" name="Fish Shellfish Immunol.">
        <title>Early steps in the European eel (Anguilla anguilla)-Vibrio vulnificus interaction in the gills: Role of the RtxA13 toxin.</title>
        <authorList>
            <person name="Callol A."/>
            <person name="Pajuelo D."/>
            <person name="Ebbesson L."/>
            <person name="Teles M."/>
            <person name="MacKenzie S."/>
            <person name="Amaro C."/>
        </authorList>
    </citation>
    <scope>NUCLEOTIDE SEQUENCE</scope>
</reference>
<dbReference type="AlphaFoldDB" id="A0A0E9QWK6"/>
<dbReference type="EMBL" id="GBXM01088084">
    <property type="protein sequence ID" value="JAH20493.1"/>
    <property type="molecule type" value="Transcribed_RNA"/>
</dbReference>
<evidence type="ECO:0000313" key="1">
    <source>
        <dbReference type="EMBL" id="JAH20493.1"/>
    </source>
</evidence>